<name>A0A930YGI7_9ACTN</name>
<dbReference type="RefSeq" id="WP_194695773.1">
    <property type="nucleotide sequence ID" value="NZ_JADKPO010000008.1"/>
</dbReference>
<reference evidence="1" key="1">
    <citation type="submission" date="2020-11" db="EMBL/GenBank/DDBJ databases">
        <title>Nocardioides cynanchi sp. nov., isolated from soil of rhizosphere of Cynanchum wilfordii.</title>
        <authorList>
            <person name="Lee J.-S."/>
            <person name="Suh M.K."/>
            <person name="Kim J.-S."/>
        </authorList>
    </citation>
    <scope>NUCLEOTIDE SEQUENCE</scope>
    <source>
        <strain evidence="1">KCTC 19276</strain>
    </source>
</reference>
<keyword evidence="2" id="KW-1185">Reference proteome</keyword>
<proteinExistence type="predicted"/>
<dbReference type="AlphaFoldDB" id="A0A930YGI7"/>
<evidence type="ECO:0008006" key="3">
    <source>
        <dbReference type="Google" id="ProtNLM"/>
    </source>
</evidence>
<evidence type="ECO:0000313" key="1">
    <source>
        <dbReference type="EMBL" id="MBF4767621.1"/>
    </source>
</evidence>
<sequence length="312" mass="34469">MSSLDDVMRHQRGVVARRQVEQAGERAADIARRLRRREWALLLPGVYVDHTGPPSGEQRAWAGVLYYAPSVLADESVLTPPGQEGPIVLAVGRQRNVRAREGYAVRWVVDLHSTSLLNVSPPRMRIEDAALRVAARAERELDAVQTVVSVIQRRLTTGDRMVAALERHPRLRGRVLLGEVVRDAACGSHSVLEREFLRRVESPHGLPASCRQHRSTVGSKVRYADASYPDFDTDVELDGWLFHRGAQRHHDLQRDLDSLAAGRLTIRLGWGQVFDGACQTAARLGTVLAARGWRGRPVPCGPGCPAGHVPSL</sequence>
<dbReference type="EMBL" id="JADKPO010000008">
    <property type="protein sequence ID" value="MBF4767621.1"/>
    <property type="molecule type" value="Genomic_DNA"/>
</dbReference>
<accession>A0A930YGI7</accession>
<dbReference type="Proteomes" id="UP000660668">
    <property type="component" value="Unassembled WGS sequence"/>
</dbReference>
<evidence type="ECO:0000313" key="2">
    <source>
        <dbReference type="Proteomes" id="UP000660668"/>
    </source>
</evidence>
<comment type="caution">
    <text evidence="1">The sequence shown here is derived from an EMBL/GenBank/DDBJ whole genome shotgun (WGS) entry which is preliminary data.</text>
</comment>
<protein>
    <recommendedName>
        <fullName evidence="3">Transcriptional regulator, AbiEi antitoxin, Type IV TA system</fullName>
    </recommendedName>
</protein>
<gene>
    <name evidence="1" type="ORF">ISU10_07570</name>
</gene>
<organism evidence="1 2">
    <name type="scientific">Nocardioides agariphilus</name>
    <dbReference type="NCBI Taxonomy" id="433664"/>
    <lineage>
        <taxon>Bacteria</taxon>
        <taxon>Bacillati</taxon>
        <taxon>Actinomycetota</taxon>
        <taxon>Actinomycetes</taxon>
        <taxon>Propionibacteriales</taxon>
        <taxon>Nocardioidaceae</taxon>
        <taxon>Nocardioides</taxon>
    </lineage>
</organism>